<dbReference type="GO" id="GO:0005886">
    <property type="term" value="C:plasma membrane"/>
    <property type="evidence" value="ECO:0007669"/>
    <property type="project" value="TreeGrafter"/>
</dbReference>
<evidence type="ECO:0000256" key="4">
    <source>
        <dbReference type="ARBA" id="ARBA00022989"/>
    </source>
</evidence>
<evidence type="ECO:0000313" key="8">
    <source>
        <dbReference type="Proteomes" id="UP000001932"/>
    </source>
</evidence>
<sequence>MDISMNDDFVYGRVPRAQRSTLFTITLIRIGSITALSQFMLGATLGHAMSFWQAMLATLLGSLILEFVGLGLGLAGVREGLPTSLLSRWCGFGRLGSALIGLAIGISSLGWFGVQNGIFAKSLAYAFEGKLSFAWCAVISGLATTLLVAFGYRALGWTARIAVPLFIMIVVWAAYHVLPGNSTAELFGYARDRATTITLSAGATMVAGGYIVAALITPDISRYCKDGKSVFWMMTISIIVGEFIVNALSILIAHVLDTEDVVSIMTQSAGWLGAASVMLAVVKVNDINLYSVSLGVSNFIHVWSGLRIKYSYITLIAGSVGTLFTVTGILHKFIDFLMMVGVVFPPIAGIMLVDYYLLRTHRALLDATRQEGTLPDRAATPFVNGVALFSWGVGAVSGYVITVGIPALNAIAIAGALYWLLSHLKHNDSKRVSEGER</sequence>
<dbReference type="InterPro" id="IPR001248">
    <property type="entry name" value="Pur-cyt_permease"/>
</dbReference>
<feature type="transmembrane region" description="Helical" evidence="6">
    <location>
        <begin position="157"/>
        <end position="177"/>
    </location>
</feature>
<dbReference type="STRING" id="343509.SG1479"/>
<keyword evidence="3 6" id="KW-0812">Transmembrane</keyword>
<evidence type="ECO:0000313" key="7">
    <source>
        <dbReference type="EMBL" id="BAE74754.1"/>
    </source>
</evidence>
<gene>
    <name evidence="7" type="ordered locus">SG1479</name>
</gene>
<dbReference type="Gene3D" id="1.10.4160.10">
    <property type="entry name" value="Hydantoin permease"/>
    <property type="match status" value="1"/>
</dbReference>
<evidence type="ECO:0000256" key="5">
    <source>
        <dbReference type="ARBA" id="ARBA00023136"/>
    </source>
</evidence>
<dbReference type="HOGENOM" id="CLU_035711_0_0_6"/>
<name>Q2NSX1_SODGM</name>
<reference evidence="7 8" key="1">
    <citation type="journal article" date="2006" name="Genome Res.">
        <title>Massive genome erosion and functional adaptations provide insights into the symbiotic lifestyle of Sodalis glossinidius in the tsetse host.</title>
        <authorList>
            <person name="Toh H."/>
            <person name="Weiss B.L."/>
            <person name="Perkin S.A.H."/>
            <person name="Yamashita A."/>
            <person name="Oshima K."/>
            <person name="Hattori M."/>
            <person name="Aksoy S."/>
        </authorList>
    </citation>
    <scope>NUCLEOTIDE SEQUENCE [LARGE SCALE GENOMIC DNA]</scope>
    <source>
        <strain evidence="8">morsitans</strain>
    </source>
</reference>
<evidence type="ECO:0000256" key="1">
    <source>
        <dbReference type="ARBA" id="ARBA00004141"/>
    </source>
</evidence>
<dbReference type="EMBL" id="AP008232">
    <property type="protein sequence ID" value="BAE74754.1"/>
    <property type="molecule type" value="Genomic_DNA"/>
</dbReference>
<dbReference type="InterPro" id="IPR030191">
    <property type="entry name" value="CodB"/>
</dbReference>
<evidence type="ECO:0000256" key="2">
    <source>
        <dbReference type="ARBA" id="ARBA00008974"/>
    </source>
</evidence>
<dbReference type="CDD" id="cd11484">
    <property type="entry name" value="SLC-NCS1sbd_CobB-like"/>
    <property type="match status" value="1"/>
</dbReference>
<dbReference type="Pfam" id="PF02133">
    <property type="entry name" value="Transp_cyt_pur"/>
    <property type="match status" value="1"/>
</dbReference>
<feature type="transmembrane region" description="Helical" evidence="6">
    <location>
        <begin position="337"/>
        <end position="358"/>
    </location>
</feature>
<dbReference type="BioCyc" id="SGLO343509:SGP1_RS13085-MONOMER"/>
<dbReference type="Proteomes" id="UP000001932">
    <property type="component" value="Chromosome"/>
</dbReference>
<feature type="transmembrane region" description="Helical" evidence="6">
    <location>
        <begin position="132"/>
        <end position="150"/>
    </location>
</feature>
<dbReference type="KEGG" id="sgl:SG1479"/>
<evidence type="ECO:0000256" key="3">
    <source>
        <dbReference type="ARBA" id="ARBA00022692"/>
    </source>
</evidence>
<accession>Q2NSX1</accession>
<dbReference type="PANTHER" id="PTHR30569">
    <property type="entry name" value="CYTOSINE TRANSPORTER CODB"/>
    <property type="match status" value="1"/>
</dbReference>
<comment type="similarity">
    <text evidence="2">Belongs to the purine-cytosine permease (2.A.39) family.</text>
</comment>
<keyword evidence="5 6" id="KW-0472">Membrane</keyword>
<organism evidence="7 8">
    <name type="scientific">Sodalis glossinidius (strain morsitans)</name>
    <dbReference type="NCBI Taxonomy" id="343509"/>
    <lineage>
        <taxon>Bacteria</taxon>
        <taxon>Pseudomonadati</taxon>
        <taxon>Pseudomonadota</taxon>
        <taxon>Gammaproteobacteria</taxon>
        <taxon>Enterobacterales</taxon>
        <taxon>Bruguierivoracaceae</taxon>
        <taxon>Sodalis</taxon>
    </lineage>
</organism>
<keyword evidence="8" id="KW-1185">Reference proteome</keyword>
<feature type="transmembrane region" description="Helical" evidence="6">
    <location>
        <begin position="21"/>
        <end position="45"/>
    </location>
</feature>
<dbReference type="eggNOG" id="COG1457">
    <property type="taxonomic scope" value="Bacteria"/>
</dbReference>
<comment type="subcellular location">
    <subcellularLocation>
        <location evidence="1">Membrane</location>
        <topology evidence="1">Multi-pass membrane protein</topology>
    </subcellularLocation>
</comment>
<dbReference type="PANTHER" id="PTHR30569:SF0">
    <property type="entry name" value="CYTOSINE PERMEASE"/>
    <property type="match status" value="1"/>
</dbReference>
<proteinExistence type="inferred from homology"/>
<feature type="transmembrane region" description="Helical" evidence="6">
    <location>
        <begin position="230"/>
        <end position="256"/>
    </location>
</feature>
<keyword evidence="4 6" id="KW-1133">Transmembrane helix</keyword>
<feature type="transmembrane region" description="Helical" evidence="6">
    <location>
        <begin position="312"/>
        <end position="330"/>
    </location>
</feature>
<feature type="transmembrane region" description="Helical" evidence="6">
    <location>
        <begin position="51"/>
        <end position="77"/>
    </location>
</feature>
<feature type="transmembrane region" description="Helical" evidence="6">
    <location>
        <begin position="89"/>
        <end position="112"/>
    </location>
</feature>
<dbReference type="GO" id="GO:0015209">
    <property type="term" value="F:cytosine transmembrane transporter activity"/>
    <property type="evidence" value="ECO:0007669"/>
    <property type="project" value="InterPro"/>
</dbReference>
<evidence type="ECO:0000256" key="6">
    <source>
        <dbReference type="SAM" id="Phobius"/>
    </source>
</evidence>
<feature type="transmembrane region" description="Helical" evidence="6">
    <location>
        <begin position="399"/>
        <end position="421"/>
    </location>
</feature>
<protein>
    <submittedName>
        <fullName evidence="7">Cytosine transport protein</fullName>
    </submittedName>
</protein>
<feature type="transmembrane region" description="Helical" evidence="6">
    <location>
        <begin position="262"/>
        <end position="282"/>
    </location>
</feature>
<feature type="transmembrane region" description="Helical" evidence="6">
    <location>
        <begin position="197"/>
        <end position="218"/>
    </location>
</feature>
<dbReference type="AlphaFoldDB" id="Q2NSX1"/>